<comment type="caution">
    <text evidence="2">The sequence shown here is derived from an EMBL/GenBank/DDBJ whole genome shotgun (WGS) entry which is preliminary data.</text>
</comment>
<evidence type="ECO:0000313" key="2">
    <source>
        <dbReference type="EMBL" id="MBA8949953.1"/>
    </source>
</evidence>
<name>A0A7W3LKS4_ACTNM</name>
<sequence>MTVLALDIGGTKFAAAHVTPDGTLLSRAERPIGPDPTGTLRRLVTDFATSAVTAVGIGTAGPLDTTTGTVSPVNIPAWRDFPLVDTVRRLAGGKPVTLAGDAQCMAMGEWWRGDHGVPSLLGIVVSTGIGGGLVLRDAPWRGDTGNAGHIGHIPVDPCGEPCPCGARGCLETTSSGPSMVRWALARGWRPPTGEPTARDLADAALDGAAVPLAAFERSGRFLATAVRTATTLLDVRHVVIGGGVAAAGDLLLNPLRDHLGKHAGLPFTRDITVTLTTLARDAGLYGAAAFALPARGGT</sequence>
<comment type="similarity">
    <text evidence="1">Belongs to the ROK (NagC/XylR) family.</text>
</comment>
<dbReference type="InterPro" id="IPR000600">
    <property type="entry name" value="ROK"/>
</dbReference>
<dbReference type="EMBL" id="JACJIA010000002">
    <property type="protein sequence ID" value="MBA8949953.1"/>
    <property type="molecule type" value="Genomic_DNA"/>
</dbReference>
<proteinExistence type="inferred from homology"/>
<dbReference type="PANTHER" id="PTHR18964">
    <property type="entry name" value="ROK (REPRESSOR, ORF, KINASE) FAMILY"/>
    <property type="match status" value="1"/>
</dbReference>
<keyword evidence="3" id="KW-1185">Reference proteome</keyword>
<keyword evidence="2" id="KW-0808">Transferase</keyword>
<dbReference type="InterPro" id="IPR049874">
    <property type="entry name" value="ROK_cs"/>
</dbReference>
<dbReference type="EC" id="2.7.1.2" evidence="2"/>
<keyword evidence="2" id="KW-0418">Kinase</keyword>
<organism evidence="2 3">
    <name type="scientific">Actinomadura namibiensis</name>
    <dbReference type="NCBI Taxonomy" id="182080"/>
    <lineage>
        <taxon>Bacteria</taxon>
        <taxon>Bacillati</taxon>
        <taxon>Actinomycetota</taxon>
        <taxon>Actinomycetes</taxon>
        <taxon>Streptosporangiales</taxon>
        <taxon>Thermomonosporaceae</taxon>
        <taxon>Actinomadura</taxon>
    </lineage>
</organism>
<dbReference type="Pfam" id="PF00480">
    <property type="entry name" value="ROK"/>
    <property type="match status" value="1"/>
</dbReference>
<reference evidence="2 3" key="1">
    <citation type="submission" date="2020-08" db="EMBL/GenBank/DDBJ databases">
        <title>Genomic Encyclopedia of Type Strains, Phase IV (KMG-IV): sequencing the most valuable type-strain genomes for metagenomic binning, comparative biology and taxonomic classification.</title>
        <authorList>
            <person name="Goeker M."/>
        </authorList>
    </citation>
    <scope>NUCLEOTIDE SEQUENCE [LARGE SCALE GENOMIC DNA]</scope>
    <source>
        <strain evidence="2 3">DSM 44197</strain>
    </source>
</reference>
<evidence type="ECO:0000313" key="3">
    <source>
        <dbReference type="Proteomes" id="UP000572680"/>
    </source>
</evidence>
<dbReference type="SUPFAM" id="SSF53067">
    <property type="entry name" value="Actin-like ATPase domain"/>
    <property type="match status" value="1"/>
</dbReference>
<dbReference type="RefSeq" id="WP_182842448.1">
    <property type="nucleotide sequence ID" value="NZ_BAAALP010000027.1"/>
</dbReference>
<dbReference type="InterPro" id="IPR043129">
    <property type="entry name" value="ATPase_NBD"/>
</dbReference>
<protein>
    <submittedName>
        <fullName evidence="2">Glucokinase</fullName>
        <ecNumber evidence="2">2.7.1.2</ecNumber>
    </submittedName>
</protein>
<dbReference type="GO" id="GO:0004340">
    <property type="term" value="F:glucokinase activity"/>
    <property type="evidence" value="ECO:0007669"/>
    <property type="project" value="UniProtKB-EC"/>
</dbReference>
<dbReference type="Gene3D" id="3.30.420.40">
    <property type="match status" value="2"/>
</dbReference>
<dbReference type="Proteomes" id="UP000572680">
    <property type="component" value="Unassembled WGS sequence"/>
</dbReference>
<dbReference type="PROSITE" id="PS01125">
    <property type="entry name" value="ROK"/>
    <property type="match status" value="1"/>
</dbReference>
<dbReference type="PANTHER" id="PTHR18964:SF169">
    <property type="entry name" value="N-ACETYLMANNOSAMINE KINASE"/>
    <property type="match status" value="1"/>
</dbReference>
<dbReference type="AlphaFoldDB" id="A0A7W3LKS4"/>
<evidence type="ECO:0000256" key="1">
    <source>
        <dbReference type="ARBA" id="ARBA00006479"/>
    </source>
</evidence>
<gene>
    <name evidence="2" type="ORF">HNR61_001566</name>
</gene>
<accession>A0A7W3LKS4</accession>